<sequence length="310" mass="34540">MILVAFAVLSMFTACKKEENEPTDGPHNPPVTFKYDVTNFNDGWTSTIKPDWVQVTKGDMKVLLHYPKEGTVFPADPDVLVAAAWNILVAPRYSNIRNYKSDYISDFERPEFGMATVTENATGKSVFVVLYRKAAGWIECVSPDKQAFINEFGFDPEAVPNDYAAVSISNKVQNMLGYNRFAVAATDINNTGKWSDQYSSNTFYYSYYTGSLVGSSTYTSAQFFVFGKNQSYYWELSAANSSGGQTTFVQAKSNGNFKSINEWQIQCSDIEGRPKTFDVYFSALKNGRALFMNDAQSPGSGVFTGFVYGK</sequence>
<evidence type="ECO:0000313" key="1">
    <source>
        <dbReference type="EMBL" id="UYQ93414.1"/>
    </source>
</evidence>
<protein>
    <submittedName>
        <fullName evidence="1">Uncharacterized protein</fullName>
    </submittedName>
</protein>
<keyword evidence="2" id="KW-1185">Reference proteome</keyword>
<evidence type="ECO:0000313" key="2">
    <source>
        <dbReference type="Proteomes" id="UP001162741"/>
    </source>
</evidence>
<dbReference type="RefSeq" id="WP_264281495.1">
    <property type="nucleotide sequence ID" value="NZ_CP107006.1"/>
</dbReference>
<reference evidence="1" key="1">
    <citation type="submission" date="2022-10" db="EMBL/GenBank/DDBJ databases">
        <title>Chitinophaga sp. nov., isolated from soil.</title>
        <authorList>
            <person name="Jeon C.O."/>
        </authorList>
    </citation>
    <scope>NUCLEOTIDE SEQUENCE</scope>
    <source>
        <strain evidence="1">R8</strain>
    </source>
</reference>
<name>A0ABY6J5G0_9BACT</name>
<proteinExistence type="predicted"/>
<accession>A0ABY6J5G0</accession>
<dbReference type="EMBL" id="CP107006">
    <property type="protein sequence ID" value="UYQ93414.1"/>
    <property type="molecule type" value="Genomic_DNA"/>
</dbReference>
<dbReference type="Proteomes" id="UP001162741">
    <property type="component" value="Chromosome"/>
</dbReference>
<gene>
    <name evidence="1" type="ORF">MKQ68_25360</name>
</gene>
<organism evidence="1 2">
    <name type="scientific">Chitinophaga horti</name>
    <dbReference type="NCBI Taxonomy" id="2920382"/>
    <lineage>
        <taxon>Bacteria</taxon>
        <taxon>Pseudomonadati</taxon>
        <taxon>Bacteroidota</taxon>
        <taxon>Chitinophagia</taxon>
        <taxon>Chitinophagales</taxon>
        <taxon>Chitinophagaceae</taxon>
        <taxon>Chitinophaga</taxon>
    </lineage>
</organism>